<dbReference type="Proteomes" id="UP000219612">
    <property type="component" value="Unassembled WGS sequence"/>
</dbReference>
<dbReference type="PANTHER" id="PTHR46082">
    <property type="entry name" value="ATP/GTP-BINDING PROTEIN-RELATED"/>
    <property type="match status" value="1"/>
</dbReference>
<dbReference type="OrthoDB" id="580767at2"/>
<feature type="domain" description="NB-ARC" evidence="1">
    <location>
        <begin position="500"/>
        <end position="630"/>
    </location>
</feature>
<dbReference type="Pfam" id="PF13374">
    <property type="entry name" value="TPR_10"/>
    <property type="match status" value="2"/>
</dbReference>
<dbReference type="InterPro" id="IPR053137">
    <property type="entry name" value="NLR-like"/>
</dbReference>
<evidence type="ECO:0000313" key="3">
    <source>
        <dbReference type="Proteomes" id="UP000219612"/>
    </source>
</evidence>
<dbReference type="InterPro" id="IPR027417">
    <property type="entry name" value="P-loop_NTPase"/>
</dbReference>
<dbReference type="GO" id="GO:0043531">
    <property type="term" value="F:ADP binding"/>
    <property type="evidence" value="ECO:0007669"/>
    <property type="project" value="InterPro"/>
</dbReference>
<proteinExistence type="predicted"/>
<dbReference type="RefSeq" id="WP_097325226.1">
    <property type="nucleotide sequence ID" value="NZ_OBDY01000019.1"/>
</dbReference>
<dbReference type="SUPFAM" id="SSF48452">
    <property type="entry name" value="TPR-like"/>
    <property type="match status" value="2"/>
</dbReference>
<reference evidence="2 3" key="1">
    <citation type="submission" date="2017-09" db="EMBL/GenBank/DDBJ databases">
        <authorList>
            <person name="Ehlers B."/>
            <person name="Leendertz F.H."/>
        </authorList>
    </citation>
    <scope>NUCLEOTIDE SEQUENCE [LARGE SCALE GENOMIC DNA]</scope>
    <source>
        <strain evidence="2 3">CGMCC 4.6857</strain>
    </source>
</reference>
<dbReference type="InterPro" id="IPR011990">
    <property type="entry name" value="TPR-like_helical_dom_sf"/>
</dbReference>
<dbReference type="SUPFAM" id="SSF52540">
    <property type="entry name" value="P-loop containing nucleoside triphosphate hydrolases"/>
    <property type="match status" value="2"/>
</dbReference>
<dbReference type="NCBIfam" id="NF047398">
    <property type="entry name" value="AAA_KGGVGR"/>
    <property type="match status" value="1"/>
</dbReference>
<evidence type="ECO:0000259" key="1">
    <source>
        <dbReference type="Pfam" id="PF00931"/>
    </source>
</evidence>
<dbReference type="Gene3D" id="3.40.50.300">
    <property type="entry name" value="P-loop containing nucleotide triphosphate hydrolases"/>
    <property type="match status" value="2"/>
</dbReference>
<dbReference type="EMBL" id="OBDY01000019">
    <property type="protein sequence ID" value="SNY58114.1"/>
    <property type="molecule type" value="Genomic_DNA"/>
</dbReference>
<dbReference type="NCBIfam" id="NF040586">
    <property type="entry name" value="FxSxx_TPR"/>
    <property type="match status" value="1"/>
</dbReference>
<organism evidence="2 3">
    <name type="scientific">Paractinoplanes atraurantiacus</name>
    <dbReference type="NCBI Taxonomy" id="1036182"/>
    <lineage>
        <taxon>Bacteria</taxon>
        <taxon>Bacillati</taxon>
        <taxon>Actinomycetota</taxon>
        <taxon>Actinomycetes</taxon>
        <taxon>Micromonosporales</taxon>
        <taxon>Micromonosporaceae</taxon>
        <taxon>Paractinoplanes</taxon>
    </lineage>
</organism>
<dbReference type="PANTHER" id="PTHR46082:SF6">
    <property type="entry name" value="AAA+ ATPASE DOMAIN-CONTAINING PROTEIN-RELATED"/>
    <property type="match status" value="1"/>
</dbReference>
<evidence type="ECO:0000313" key="2">
    <source>
        <dbReference type="EMBL" id="SNY58114.1"/>
    </source>
</evidence>
<name>A0A285JCX0_9ACTN</name>
<gene>
    <name evidence="2" type="ORF">SAMN05421748_1198</name>
</gene>
<dbReference type="Gene3D" id="1.25.40.10">
    <property type="entry name" value="Tetratricopeptide repeat domain"/>
    <property type="match status" value="2"/>
</dbReference>
<dbReference type="Pfam" id="PF00931">
    <property type="entry name" value="NB-ARC"/>
    <property type="match status" value="1"/>
</dbReference>
<dbReference type="Pfam" id="PF13424">
    <property type="entry name" value="TPR_12"/>
    <property type="match status" value="2"/>
</dbReference>
<keyword evidence="3" id="KW-1185">Reference proteome</keyword>
<protein>
    <submittedName>
        <fullName evidence="2">Tetratricopeptide repeat-containing protein</fullName>
    </submittedName>
</protein>
<sequence length="1313" mass="146178">MAQRDGKVVTFYSYKGGTGRTMALANVAWILAANGKRVLAVDWDLESPGLARFFAPFIDRDALDSMFGVIDLIEDYELSTATQSDKDGERWHEQYARVHKYSFSLNWQHFPRGGTLDFLSAGQQNNDYAGYLAGMNWDDFYERKGGGQFFDALRADMKKHYDYVLIDSRTGFSDVSDICTIHLPDILVTCFTLSEQGIVGAAKVAQLVEHRYDKRRIRVLPVPMRIDPAEKVKADTGRAVARQRFTGLPSGLDEAGRDRYWARMQVPYQAFYGYEELLATFADQPGSNGSLLSAYEVLAGEITEGDVLSLPPMATALRERINARFARTPASVENEVVLRHSSYDRVWAEWIGHLLVAADVKVVDPWFPDADVSGAARELLIVSESNATDEAITSAADRSPDQVPLVVYVADVRRLAHVPASQSASITGLEAEAAAARILRLIGREGAPSDVELPTSPRFPGADNSVFEVPGRNTRFTGREEDLRQLRTHLRSSPMVVLASPGPVALQGMGGIGKSQLALEYAHRYRAAYDVVWWIDADQVSFLESALGDLAPSLGLAPSDSNRDNARAVLDRLRHTDLRWLLIMDNADEVDGVLPYVPEGKGHVLITSRNLQWAERATAVQVDVFKREESKQHLIQRVPTIEEEQADRIAGLLGDLPIAIAAAAAWLADTGASVEQYLSEIVQSGAGAVMEPHKNESVEATWELSLSHLRDTYPAAYRVLQLCSMFSPEIATDLVYSDAFAEALVPYHSQVTTERLIRQQLVQQAHRLALVRVDLRADNPSSGETGRGGFVVMHRLLQHAVRSRMTEDEREEARRQVHLVLAAARPSDEVDDPEDWPKFRMIWPHLEVSKAPFSRVPKVRELMIDRVRYLQLRGELEAGRRLGEEVATTWEEMLREETDEQAAADLRRQLLHLQFNLGNILSFLGLLKESHALDAQVLQQQRELLGNDHPHTLMTAGGLARDLRGLGQYSEALALDATTFAAWKKNFGEVHWRSLKALNNLASTQRLMGDFREARKNDEMVLAGRRLLRHAEHPDTLISSAYVGIDMRDAGDYEQSIARLRGVYRDLLRTRGPEDLMTLRTQTNLAVSLRAAGQPVEAGELLGAALKTLTDRFGPDNPETLTCRLSLSINLLQVDQHQLAGEELTEVQQIYLRNLGPRHPLTLVCQLNLAMVARYAGDLDRARELAADAAELLSEALGSDHPYALSGWMNLAISIAEQAGPPEGRAAADQEALRLLQRASDGLNRVLGEDHPNALRCRANLLLLQERLEPGRRSQQLDATARRLARRLGEGHLAVAAIRESKFQRRIIDPHPI</sequence>
<dbReference type="InterPro" id="IPR002182">
    <property type="entry name" value="NB-ARC"/>
</dbReference>
<accession>A0A285JCX0</accession>